<evidence type="ECO:0000313" key="2">
    <source>
        <dbReference type="Proteomes" id="UP000285326"/>
    </source>
</evidence>
<name>A0A420JC64_9PEZI</name>
<proteinExistence type="predicted"/>
<sequence length="64" mass="6987">MSRLAILSPEAGLQRFGAVSNRSAYEIALCGANYSSRGGITLLRLRLNNPWGGWRSGMLSRSVF</sequence>
<reference evidence="1 2" key="1">
    <citation type="journal article" date="2018" name="BMC Genomics">
        <title>Comparative genome analyses reveal sequence features reflecting distinct modes of host-adaptation between dicot and monocot powdery mildew.</title>
        <authorList>
            <person name="Wu Y."/>
            <person name="Ma X."/>
            <person name="Pan Z."/>
            <person name="Kale S.D."/>
            <person name="Song Y."/>
            <person name="King H."/>
            <person name="Zhang Q."/>
            <person name="Presley C."/>
            <person name="Deng X."/>
            <person name="Wei C.I."/>
            <person name="Xiao S."/>
        </authorList>
    </citation>
    <scope>NUCLEOTIDE SEQUENCE [LARGE SCALE GENOMIC DNA]</scope>
    <source>
        <strain evidence="1">UMSG1</strain>
    </source>
</reference>
<evidence type="ECO:0000313" key="1">
    <source>
        <dbReference type="EMBL" id="RKF87255.1"/>
    </source>
</evidence>
<dbReference type="AlphaFoldDB" id="A0A420JC64"/>
<accession>A0A420JC64</accession>
<protein>
    <submittedName>
        <fullName evidence="1">Uncharacterized protein</fullName>
    </submittedName>
</protein>
<dbReference type="EMBL" id="MCBS01008536">
    <property type="protein sequence ID" value="RKF87255.1"/>
    <property type="molecule type" value="Genomic_DNA"/>
</dbReference>
<comment type="caution">
    <text evidence="1">The sequence shown here is derived from an EMBL/GenBank/DDBJ whole genome shotgun (WGS) entry which is preliminary data.</text>
</comment>
<gene>
    <name evidence="1" type="ORF">GcM1_085004</name>
</gene>
<organism evidence="1 2">
    <name type="scientific">Golovinomyces cichoracearum</name>
    <dbReference type="NCBI Taxonomy" id="62708"/>
    <lineage>
        <taxon>Eukaryota</taxon>
        <taxon>Fungi</taxon>
        <taxon>Dikarya</taxon>
        <taxon>Ascomycota</taxon>
        <taxon>Pezizomycotina</taxon>
        <taxon>Leotiomycetes</taxon>
        <taxon>Erysiphales</taxon>
        <taxon>Erysiphaceae</taxon>
        <taxon>Golovinomyces</taxon>
    </lineage>
</organism>
<dbReference type="Proteomes" id="UP000285326">
    <property type="component" value="Unassembled WGS sequence"/>
</dbReference>